<sequence>MFAIFTTAPRCFARHLTILLIITGFWFLVTNFISLDVCVPYFISSIVSMLFSNLGSVFCQHFILSFNAQQHNRDTRYKHSGNTRKKKTHNVKFMNEDYFKCPRLGFINEWIANIVRMPTLRMFGLVNQMTNLQILCRLGE</sequence>
<protein>
    <submittedName>
        <fullName evidence="2">Uncharacterized protein</fullName>
    </submittedName>
</protein>
<feature type="transmembrane region" description="Helical" evidence="1">
    <location>
        <begin position="41"/>
        <end position="64"/>
    </location>
</feature>
<keyword evidence="1" id="KW-0812">Transmembrane</keyword>
<organism evidence="2">
    <name type="scientific">Cacopsylla melanoneura</name>
    <dbReference type="NCBI Taxonomy" id="428564"/>
    <lineage>
        <taxon>Eukaryota</taxon>
        <taxon>Metazoa</taxon>
        <taxon>Ecdysozoa</taxon>
        <taxon>Arthropoda</taxon>
        <taxon>Hexapoda</taxon>
        <taxon>Insecta</taxon>
        <taxon>Pterygota</taxon>
        <taxon>Neoptera</taxon>
        <taxon>Paraneoptera</taxon>
        <taxon>Hemiptera</taxon>
        <taxon>Sternorrhyncha</taxon>
        <taxon>Psylloidea</taxon>
        <taxon>Psyllidae</taxon>
        <taxon>Psyllinae</taxon>
        <taxon>Cacopsylla</taxon>
    </lineage>
</organism>
<proteinExistence type="predicted"/>
<reference evidence="2" key="1">
    <citation type="submission" date="2021-05" db="EMBL/GenBank/DDBJ databases">
        <authorList>
            <person name="Alioto T."/>
            <person name="Alioto T."/>
            <person name="Gomez Garrido J."/>
        </authorList>
    </citation>
    <scope>NUCLEOTIDE SEQUENCE</scope>
</reference>
<evidence type="ECO:0000256" key="1">
    <source>
        <dbReference type="SAM" id="Phobius"/>
    </source>
</evidence>
<keyword evidence="1" id="KW-1133">Transmembrane helix</keyword>
<accession>A0A8D9BAV8</accession>
<keyword evidence="1" id="KW-0472">Membrane</keyword>
<name>A0A8D9BAV8_9HEMI</name>
<dbReference type="EMBL" id="HBUF01624323">
    <property type="protein sequence ID" value="CAG6781733.1"/>
    <property type="molecule type" value="Transcribed_RNA"/>
</dbReference>
<dbReference type="AlphaFoldDB" id="A0A8D9BAV8"/>
<evidence type="ECO:0000313" key="2">
    <source>
        <dbReference type="EMBL" id="CAG6781733.1"/>
    </source>
</evidence>
<feature type="transmembrane region" description="Helical" evidence="1">
    <location>
        <begin position="12"/>
        <end position="35"/>
    </location>
</feature>